<accession>A0A8S5RNN8</accession>
<protein>
    <submittedName>
        <fullName evidence="1">Uncharacterized protein</fullName>
    </submittedName>
</protein>
<sequence>MYIFNVFLCGFVVNYSHNVDNYVDKFKFDCG</sequence>
<dbReference type="EMBL" id="BK059130">
    <property type="protein sequence ID" value="DAE32918.1"/>
    <property type="molecule type" value="Genomic_DNA"/>
</dbReference>
<proteinExistence type="predicted"/>
<reference evidence="1" key="1">
    <citation type="journal article" date="2021" name="Proc. Natl. Acad. Sci. U.S.A.">
        <title>A Catalog of Tens of Thousands of Viruses from Human Metagenomes Reveals Hidden Associations with Chronic Diseases.</title>
        <authorList>
            <person name="Tisza M.J."/>
            <person name="Buck C.B."/>
        </authorList>
    </citation>
    <scope>NUCLEOTIDE SEQUENCE</scope>
    <source>
        <strain evidence="1">CtBS918</strain>
    </source>
</reference>
<evidence type="ECO:0000313" key="1">
    <source>
        <dbReference type="EMBL" id="DAE32918.1"/>
    </source>
</evidence>
<name>A0A8S5RNN8_9VIRU</name>
<organism evidence="1">
    <name type="scientific">virus sp. ctBS918</name>
    <dbReference type="NCBI Taxonomy" id="2825807"/>
    <lineage>
        <taxon>Viruses</taxon>
    </lineage>
</organism>